<evidence type="ECO:0000256" key="1">
    <source>
        <dbReference type="SAM" id="MobiDB-lite"/>
    </source>
</evidence>
<comment type="caution">
    <text evidence="2">The sequence shown here is derived from an EMBL/GenBank/DDBJ whole genome shotgun (WGS) entry which is preliminary data.</text>
</comment>
<protein>
    <submittedName>
        <fullName evidence="2">Uncharacterized protein</fullName>
    </submittedName>
</protein>
<feature type="region of interest" description="Disordered" evidence="1">
    <location>
        <begin position="16"/>
        <end position="56"/>
    </location>
</feature>
<gene>
    <name evidence="2" type="ORF">NCGR_LOCUS56779</name>
</gene>
<dbReference type="EMBL" id="CAJGYO010000017">
    <property type="protein sequence ID" value="CAD6332681.1"/>
    <property type="molecule type" value="Genomic_DNA"/>
</dbReference>
<dbReference type="AlphaFoldDB" id="A0A811RU29"/>
<organism evidence="2 3">
    <name type="scientific">Miscanthus lutarioriparius</name>
    <dbReference type="NCBI Taxonomy" id="422564"/>
    <lineage>
        <taxon>Eukaryota</taxon>
        <taxon>Viridiplantae</taxon>
        <taxon>Streptophyta</taxon>
        <taxon>Embryophyta</taxon>
        <taxon>Tracheophyta</taxon>
        <taxon>Spermatophyta</taxon>
        <taxon>Magnoliopsida</taxon>
        <taxon>Liliopsida</taxon>
        <taxon>Poales</taxon>
        <taxon>Poaceae</taxon>
        <taxon>PACMAD clade</taxon>
        <taxon>Panicoideae</taxon>
        <taxon>Andropogonodae</taxon>
        <taxon>Andropogoneae</taxon>
        <taxon>Saccharinae</taxon>
        <taxon>Miscanthus</taxon>
    </lineage>
</organism>
<sequence>MSPQEERFEFDWVQTVTGSQRRNRRRSEKQVSRSVRQSSEGKGCLPGAAAARSDGSALWVPAAEESGGGSSGRLWLRDADACGSARAGGRGSGPVGGGEMDRRRRGARRVRHGRGLAHGTAEEEAGRAGECGERRAEEEDYKEEMNDGTEQHGGGRGRVVWCRARWRDFGSFRGAPCKSARNQSGRNEGI</sequence>
<feature type="region of interest" description="Disordered" evidence="1">
    <location>
        <begin position="82"/>
        <end position="157"/>
    </location>
</feature>
<keyword evidence="3" id="KW-1185">Reference proteome</keyword>
<name>A0A811RU29_9POAL</name>
<dbReference type="Proteomes" id="UP000604825">
    <property type="component" value="Unassembled WGS sequence"/>
</dbReference>
<evidence type="ECO:0000313" key="2">
    <source>
        <dbReference type="EMBL" id="CAD6332681.1"/>
    </source>
</evidence>
<feature type="compositionally biased region" description="Basic residues" evidence="1">
    <location>
        <begin position="103"/>
        <end position="115"/>
    </location>
</feature>
<accession>A0A811RU29</accession>
<feature type="compositionally biased region" description="Basic and acidic residues" evidence="1">
    <location>
        <begin position="120"/>
        <end position="137"/>
    </location>
</feature>
<reference evidence="2" key="1">
    <citation type="submission" date="2020-10" db="EMBL/GenBank/DDBJ databases">
        <authorList>
            <person name="Han B."/>
            <person name="Lu T."/>
            <person name="Zhao Q."/>
            <person name="Huang X."/>
            <person name="Zhao Y."/>
        </authorList>
    </citation>
    <scope>NUCLEOTIDE SEQUENCE</scope>
</reference>
<evidence type="ECO:0000313" key="3">
    <source>
        <dbReference type="Proteomes" id="UP000604825"/>
    </source>
</evidence>
<feature type="compositionally biased region" description="Gly residues" evidence="1">
    <location>
        <begin position="86"/>
        <end position="98"/>
    </location>
</feature>
<feature type="region of interest" description="Disordered" evidence="1">
    <location>
        <begin position="171"/>
        <end position="190"/>
    </location>
</feature>
<feature type="compositionally biased region" description="Polar residues" evidence="1">
    <location>
        <begin position="180"/>
        <end position="190"/>
    </location>
</feature>
<proteinExistence type="predicted"/>